<dbReference type="STRING" id="1156395.DBT_2262"/>
<dbReference type="AlphaFoldDB" id="A0A1B9F371"/>
<reference evidence="1 2" key="1">
    <citation type="submission" date="2016-06" db="EMBL/GenBank/DDBJ databases">
        <title>Respiratory ammonification of nitrate coupled to the oxidation of elemental sulfur in deep-sea autotrophic thermophilic bacteria.</title>
        <authorList>
            <person name="Slobodkina G.B."/>
            <person name="Mardanov A.V."/>
            <person name="Ravin N.V."/>
            <person name="Frolova A.A."/>
            <person name="Viryasiv M.B."/>
            <person name="Chernyh N.A."/>
            <person name="Bonch-Osmolovskaya E.A."/>
            <person name="Slobodkin A.I."/>
        </authorList>
    </citation>
    <scope>NUCLEOTIDE SEQUENCE [LARGE SCALE GENOMIC DNA]</scope>
    <source>
        <strain evidence="1 2">S69</strain>
    </source>
</reference>
<sequence>MILFASKRSKIPLHNLNFLEKIDSKMSKESFGQIPKG</sequence>
<evidence type="ECO:0000313" key="1">
    <source>
        <dbReference type="EMBL" id="OCC14389.1"/>
    </source>
</evidence>
<gene>
    <name evidence="1" type="ORF">DBT_2262</name>
</gene>
<accession>A0A1B9F371</accession>
<name>A0A1B9F371_9BACT</name>
<comment type="caution">
    <text evidence="1">The sequence shown here is derived from an EMBL/GenBank/DDBJ whole genome shotgun (WGS) entry which is preliminary data.</text>
</comment>
<proteinExistence type="predicted"/>
<protein>
    <submittedName>
        <fullName evidence="1">Uncharacterized protein</fullName>
    </submittedName>
</protein>
<evidence type="ECO:0000313" key="2">
    <source>
        <dbReference type="Proteomes" id="UP000093080"/>
    </source>
</evidence>
<dbReference type="Proteomes" id="UP000093080">
    <property type="component" value="Unassembled WGS sequence"/>
</dbReference>
<keyword evidence="2" id="KW-1185">Reference proteome</keyword>
<dbReference type="EMBL" id="MAGO01000013">
    <property type="protein sequence ID" value="OCC14389.1"/>
    <property type="molecule type" value="Genomic_DNA"/>
</dbReference>
<organism evidence="1 2">
    <name type="scientific">Dissulfuribacter thermophilus</name>
    <dbReference type="NCBI Taxonomy" id="1156395"/>
    <lineage>
        <taxon>Bacteria</taxon>
        <taxon>Pseudomonadati</taxon>
        <taxon>Thermodesulfobacteriota</taxon>
        <taxon>Dissulfuribacteria</taxon>
        <taxon>Dissulfuribacterales</taxon>
        <taxon>Dissulfuribacteraceae</taxon>
        <taxon>Dissulfuribacter</taxon>
    </lineage>
</organism>